<keyword evidence="1" id="KW-1133">Transmembrane helix</keyword>
<organism evidence="2 3">
    <name type="scientific">Thelohanellus kitauei</name>
    <name type="common">Myxosporean</name>
    <dbReference type="NCBI Taxonomy" id="669202"/>
    <lineage>
        <taxon>Eukaryota</taxon>
        <taxon>Metazoa</taxon>
        <taxon>Cnidaria</taxon>
        <taxon>Myxozoa</taxon>
        <taxon>Myxosporea</taxon>
        <taxon>Bivalvulida</taxon>
        <taxon>Platysporina</taxon>
        <taxon>Myxobolidae</taxon>
        <taxon>Thelohanellus</taxon>
    </lineage>
</organism>
<protein>
    <submittedName>
        <fullName evidence="2">Uncharacterized protein</fullName>
    </submittedName>
</protein>
<gene>
    <name evidence="2" type="ORF">RF11_02903</name>
</gene>
<keyword evidence="1" id="KW-0812">Transmembrane</keyword>
<comment type="caution">
    <text evidence="2">The sequence shown here is derived from an EMBL/GenBank/DDBJ whole genome shotgun (WGS) entry which is preliminary data.</text>
</comment>
<dbReference type="AlphaFoldDB" id="A0A0C2MVH8"/>
<accession>A0A0C2MVH8</accession>
<sequence>MDTNMEMNSNDSVLIEILKNHPAFNQWTSNRLLMRVLQCYLQNNNLDQFFNPHKRGSVAKVASQKSAPFMIFVGSVVVTMLIVGMINYKRGILERNQEIRIQANEVYYEIQDNLIADV</sequence>
<dbReference type="EMBL" id="JWZT01001778">
    <property type="protein sequence ID" value="KII71381.1"/>
    <property type="molecule type" value="Genomic_DNA"/>
</dbReference>
<reference evidence="2 3" key="1">
    <citation type="journal article" date="2014" name="Genome Biol. Evol.">
        <title>The genome of the myxosporean Thelohanellus kitauei shows adaptations to nutrient acquisition within its fish host.</title>
        <authorList>
            <person name="Yang Y."/>
            <person name="Xiong J."/>
            <person name="Zhou Z."/>
            <person name="Huo F."/>
            <person name="Miao W."/>
            <person name="Ran C."/>
            <person name="Liu Y."/>
            <person name="Zhang J."/>
            <person name="Feng J."/>
            <person name="Wang M."/>
            <person name="Wang M."/>
            <person name="Wang L."/>
            <person name="Yao B."/>
        </authorList>
    </citation>
    <scope>NUCLEOTIDE SEQUENCE [LARGE SCALE GENOMIC DNA]</scope>
    <source>
        <strain evidence="2">Wuqing</strain>
    </source>
</reference>
<evidence type="ECO:0000313" key="3">
    <source>
        <dbReference type="Proteomes" id="UP000031668"/>
    </source>
</evidence>
<keyword evidence="1" id="KW-0472">Membrane</keyword>
<feature type="transmembrane region" description="Helical" evidence="1">
    <location>
        <begin position="69"/>
        <end position="88"/>
    </location>
</feature>
<evidence type="ECO:0000256" key="1">
    <source>
        <dbReference type="SAM" id="Phobius"/>
    </source>
</evidence>
<dbReference type="Proteomes" id="UP000031668">
    <property type="component" value="Unassembled WGS sequence"/>
</dbReference>
<proteinExistence type="predicted"/>
<evidence type="ECO:0000313" key="2">
    <source>
        <dbReference type="EMBL" id="KII71381.1"/>
    </source>
</evidence>
<keyword evidence="3" id="KW-1185">Reference proteome</keyword>
<name>A0A0C2MVH8_THEKT</name>